<proteinExistence type="predicted"/>
<gene>
    <name evidence="4" type="ORF">URODEC1_LOCUS98573</name>
</gene>
<evidence type="ECO:0000313" key="5">
    <source>
        <dbReference type="Proteomes" id="UP001497457"/>
    </source>
</evidence>
<dbReference type="InterPro" id="IPR025315">
    <property type="entry name" value="DUF4220"/>
</dbReference>
<keyword evidence="2" id="KW-0812">Transmembrane</keyword>
<keyword evidence="2" id="KW-0472">Membrane</keyword>
<name>A0ABC9ESZ6_9POAL</name>
<dbReference type="PANTHER" id="PTHR31325">
    <property type="entry name" value="OS01G0798800 PROTEIN-RELATED"/>
    <property type="match status" value="1"/>
</dbReference>
<evidence type="ECO:0000256" key="2">
    <source>
        <dbReference type="SAM" id="Phobius"/>
    </source>
</evidence>
<feature type="domain" description="DUF4220" evidence="3">
    <location>
        <begin position="50"/>
        <end position="363"/>
    </location>
</feature>
<feature type="transmembrane region" description="Helical" evidence="2">
    <location>
        <begin position="15"/>
        <end position="35"/>
    </location>
</feature>
<organism evidence="4 5">
    <name type="scientific">Urochloa decumbens</name>
    <dbReference type="NCBI Taxonomy" id="240449"/>
    <lineage>
        <taxon>Eukaryota</taxon>
        <taxon>Viridiplantae</taxon>
        <taxon>Streptophyta</taxon>
        <taxon>Embryophyta</taxon>
        <taxon>Tracheophyta</taxon>
        <taxon>Spermatophyta</taxon>
        <taxon>Magnoliopsida</taxon>
        <taxon>Liliopsida</taxon>
        <taxon>Poales</taxon>
        <taxon>Poaceae</taxon>
        <taxon>PACMAD clade</taxon>
        <taxon>Panicoideae</taxon>
        <taxon>Panicodae</taxon>
        <taxon>Paniceae</taxon>
        <taxon>Melinidinae</taxon>
        <taxon>Urochloa</taxon>
    </lineage>
</organism>
<sequence>MAVDLTSAVDWWEEWQLRILVLGSLFLQLVLFAGSILRNLRNPLSRLCIWLAYLGADALAIYALATLFNRHKLPPGAGKRGALEVLWAPVLLIHLGGQHTITAFSIEDNELWRRHLVTLVSQVTVALYVFCKSWPHGGDRRLLQAAILLFVVGILKFIRKPLTLMYASLGSVMTSSLVYPERRGEHSTSLREVCKLLCLPFPTMINSAENAAQMKEEEEHDLSFEEYVKKARELVQVTQVDVNRKVTVSSFGKEMLFVDLSAPYSRRISILQSFLVLHHISAYLSVKSDLHGAFRMIYTSFKGLASCLGFFLQLLLPFLPLASVVLFAQSHHKDDYEEKEDVKVTFVLLSCTALLEFLPIFLCPWIVGPIIFSNAVAQHNNLMSFYARQSKPTQLMKLSGLIGCSGYVNKHWYIEQVPESTCWRIIKLVTEHVKDGWKLYIVDGPSYKRFNNFRGQWTLMRHKLCGQQLWWSLQQVPFDWSVLVWHLATELCLHHPTITSAAAADLPAAQFSKLISNYMIYLLFIRPEMLMPGTRQGLFTAACYDIGLMLKRGNEPPPKDARTVAEQILRTSQSCYTGDIGTMVPGACKLAKELMELLEDEEERWNVIQGVWVEMLCCSASSCRGYLHAKSMGEGVELLTFIWLLLSRMGMETFADKFQRPEPGQGEDIAAGASVSEPQDIPVQEEISIV</sequence>
<dbReference type="InterPro" id="IPR007658">
    <property type="entry name" value="DUF594"/>
</dbReference>
<evidence type="ECO:0000259" key="3">
    <source>
        <dbReference type="Pfam" id="PF13968"/>
    </source>
</evidence>
<dbReference type="EMBL" id="OZ075115">
    <property type="protein sequence ID" value="CAL5062898.1"/>
    <property type="molecule type" value="Genomic_DNA"/>
</dbReference>
<feature type="region of interest" description="Disordered" evidence="1">
    <location>
        <begin position="659"/>
        <end position="678"/>
    </location>
</feature>
<dbReference type="Pfam" id="PF04578">
    <property type="entry name" value="DUF594"/>
    <property type="match status" value="1"/>
</dbReference>
<dbReference type="AlphaFoldDB" id="A0ABC9ESZ6"/>
<dbReference type="Proteomes" id="UP001497457">
    <property type="component" value="Chromosome 5rd"/>
</dbReference>
<reference evidence="4" key="1">
    <citation type="submission" date="2024-10" db="EMBL/GenBank/DDBJ databases">
        <authorList>
            <person name="Ryan C."/>
        </authorList>
    </citation>
    <scope>NUCLEOTIDE SEQUENCE [LARGE SCALE GENOMIC DNA]</scope>
</reference>
<keyword evidence="2" id="KW-1133">Transmembrane helix</keyword>
<evidence type="ECO:0000313" key="4">
    <source>
        <dbReference type="EMBL" id="CAL5062898.1"/>
    </source>
</evidence>
<feature type="transmembrane region" description="Helical" evidence="2">
    <location>
        <begin position="47"/>
        <end position="65"/>
    </location>
</feature>
<protein>
    <recommendedName>
        <fullName evidence="3">DUF4220 domain-containing protein</fullName>
    </recommendedName>
</protein>
<dbReference type="Pfam" id="PF13968">
    <property type="entry name" value="DUF4220"/>
    <property type="match status" value="1"/>
</dbReference>
<accession>A0ABC9ESZ6</accession>
<evidence type="ECO:0000256" key="1">
    <source>
        <dbReference type="SAM" id="MobiDB-lite"/>
    </source>
</evidence>
<keyword evidence="5" id="KW-1185">Reference proteome</keyword>
<feature type="transmembrane region" description="Helical" evidence="2">
    <location>
        <begin position="304"/>
        <end position="327"/>
    </location>
</feature>
<feature type="transmembrane region" description="Helical" evidence="2">
    <location>
        <begin position="347"/>
        <end position="372"/>
    </location>
</feature>